<evidence type="ECO:0000256" key="6">
    <source>
        <dbReference type="ARBA" id="ARBA00022842"/>
    </source>
</evidence>
<dbReference type="FunFam" id="1.20.1110.10:FF:000037">
    <property type="entry name" value="Calcium-transporting ATPase, putative"/>
    <property type="match status" value="1"/>
</dbReference>
<dbReference type="GO" id="GO:0005524">
    <property type="term" value="F:ATP binding"/>
    <property type="evidence" value="ECO:0007669"/>
    <property type="project" value="UniProtKB-KW"/>
</dbReference>
<evidence type="ECO:0000259" key="12">
    <source>
        <dbReference type="SMART" id="SM00831"/>
    </source>
</evidence>
<keyword evidence="7" id="KW-1278">Translocase</keyword>
<comment type="function">
    <text evidence="11">Catalyzes the hydrolysis of ATP coupled with the transport of calcium.</text>
</comment>
<keyword evidence="11" id="KW-0813">Transport</keyword>
<keyword evidence="11" id="KW-0406">Ion transport</keyword>
<dbReference type="InterPro" id="IPR018303">
    <property type="entry name" value="ATPase_P-typ_P_site"/>
</dbReference>
<dbReference type="SFLD" id="SFLDS00003">
    <property type="entry name" value="Haloacid_Dehalogenase"/>
    <property type="match status" value="1"/>
</dbReference>
<keyword evidence="6" id="KW-0460">Magnesium</keyword>
<feature type="transmembrane region" description="Helical" evidence="11">
    <location>
        <begin position="751"/>
        <end position="772"/>
    </location>
</feature>
<keyword evidence="9 11" id="KW-0472">Membrane</keyword>
<sequence>MEDAHAKEVWEVLEGLGVDERRGLDDKDVLKQRGLHGKNEIPPEKGTPFWKLVLKQFDDLLVKILLGSAAVSVILSFANGETGAAAFVEPSVILLILIANAVVGVVTERNAEQAIEELKAFEAENATVLRKGRLSIVDASDLVPGDIVELSVGCRVPADLRIIELLSSTLRVDQALLTGESISVEKDTRKTREVDVVYQDKTCVLFGGTVVCAGRARAVVIETGSRTAIGKIRNELSEVEENLTPLQKKLDEFGTLLSKIIAGVCILVWIVNIGHFKDPVHGGMVRGAIYYFKIAVALAVAAIPEGLPAVVTTCLALGTKKMAKQNAIVRSLPSVETLGCTTVICSDKTGTLTTNMMNATKLCVVDSSTSPSLKEYDVTGNTFAPEGMIIDSSGVVLDQPADQQAILHIASCASLNNCSTLRYSAEADAYKNIGESTEIALRVLAEKIGLPGFDSMPSALNQLNKSERVNFCTNYWEAQFMKVATLDFTHERKMMSVMCKRKGQEILFTKGAPETVLDRCTDMLANSEGKSLPLTQAMKSQILSKVQHYGEKQALRCLALALKPMPQGKQTLSEGDERDLTFLGIVGMIDPPRSEVHKALMTCKAAGIRVVMITGDNKCTAEAIGSQIGLFDTVDDVVPYGTSFTGKEFDKKSPAERAEIVKEISVFSRVEPSHKSKIVAELKKQGHVVAMTGDGVNDAPALRSADIGVAMGSGTAVARHASDIVLTDDNFSSIVLAVGEGRAIYNNTKQFIRYMVSSNIGEVVCIFIAAALGIPEPLNPIQLLWVNLVTDGLPAVALGFNKPDRDIMQVRPRKVKDAIVDRWLLIRYLIIGLYVGIVTIVGEIWWFMASDTGPKLSWKALTTFDACVEGSQEWSCNVFKDNNASTISMSVLVVVEMFNALNALSENGSLLRLPPWTNMWLISGISVSMLLHAMILYSPGLASIFSVVPLTYSEWKAVIGFSFPVIVMDEVLKFITRNFMMYPGQPNLFNRLVTRIPLLYKLISRNQPEKERSFTV</sequence>
<feature type="transmembrane region" description="Helical" evidence="11">
    <location>
        <begin position="916"/>
        <end position="937"/>
    </location>
</feature>
<dbReference type="PRINTS" id="PR00119">
    <property type="entry name" value="CATATPASE"/>
</dbReference>
<dbReference type="OrthoDB" id="3352408at2759"/>
<feature type="transmembrane region" description="Helical" evidence="11">
    <location>
        <begin position="84"/>
        <end position="106"/>
    </location>
</feature>
<keyword evidence="5 11" id="KW-0067">ATP-binding</keyword>
<feature type="transmembrane region" description="Helical" evidence="11">
    <location>
        <begin position="60"/>
        <end position="78"/>
    </location>
</feature>
<dbReference type="InterPro" id="IPR044492">
    <property type="entry name" value="P_typ_ATPase_HD_dom"/>
</dbReference>
<keyword evidence="2" id="KW-0597">Phosphoprotein</keyword>
<dbReference type="InterPro" id="IPR059000">
    <property type="entry name" value="ATPase_P-type_domA"/>
</dbReference>
<evidence type="ECO:0000256" key="4">
    <source>
        <dbReference type="ARBA" id="ARBA00022741"/>
    </source>
</evidence>
<feature type="transmembrane region" description="Helical" evidence="11">
    <location>
        <begin position="288"/>
        <end position="317"/>
    </location>
</feature>
<comment type="similarity">
    <text evidence="11">Belongs to the cation transport ATPase (P-type) (TC 3.A.3) family. Type IIA subfamily.</text>
</comment>
<evidence type="ECO:0000256" key="8">
    <source>
        <dbReference type="ARBA" id="ARBA00022989"/>
    </source>
</evidence>
<dbReference type="InterPro" id="IPR036412">
    <property type="entry name" value="HAD-like_sf"/>
</dbReference>
<dbReference type="STRING" id="1764295.A0A5B8MBW2"/>
<dbReference type="SUPFAM" id="SSF56784">
    <property type="entry name" value="HAD-like"/>
    <property type="match status" value="1"/>
</dbReference>
<dbReference type="Pfam" id="PF00122">
    <property type="entry name" value="E1-E2_ATPase"/>
    <property type="match status" value="1"/>
</dbReference>
<dbReference type="Proteomes" id="UP000316726">
    <property type="component" value="Chromosome 1"/>
</dbReference>
<dbReference type="InterPro" id="IPR004014">
    <property type="entry name" value="ATPase_P-typ_cation-transptr_N"/>
</dbReference>
<feature type="transmembrane region" description="Helical" evidence="11">
    <location>
        <begin position="784"/>
        <end position="803"/>
    </location>
</feature>
<dbReference type="EC" id="7.2.2.10" evidence="11"/>
<dbReference type="GO" id="GO:0016887">
    <property type="term" value="F:ATP hydrolysis activity"/>
    <property type="evidence" value="ECO:0007669"/>
    <property type="project" value="InterPro"/>
</dbReference>
<keyword evidence="4 11" id="KW-0547">Nucleotide-binding</keyword>
<reference evidence="13 14" key="1">
    <citation type="submission" date="2018-07" db="EMBL/GenBank/DDBJ databases">
        <title>The complete nuclear genome of the prasinophyte Chloropicon primus (CCMP1205).</title>
        <authorList>
            <person name="Pombert J.-F."/>
            <person name="Otis C."/>
            <person name="Turmel M."/>
            <person name="Lemieux C."/>
        </authorList>
    </citation>
    <scope>NUCLEOTIDE SEQUENCE [LARGE SCALE GENOMIC DNA]</scope>
    <source>
        <strain evidence="13 14">CCMP1205</strain>
    </source>
</reference>
<feature type="domain" description="Cation-transporting P-type ATPase N-terminal" evidence="12">
    <location>
        <begin position="3"/>
        <end position="77"/>
    </location>
</feature>
<evidence type="ECO:0000313" key="13">
    <source>
        <dbReference type="EMBL" id="QDZ17928.1"/>
    </source>
</evidence>
<dbReference type="PROSITE" id="PS00154">
    <property type="entry name" value="ATPASE_E1_E2"/>
    <property type="match status" value="1"/>
</dbReference>
<evidence type="ECO:0000256" key="9">
    <source>
        <dbReference type="ARBA" id="ARBA00023136"/>
    </source>
</evidence>
<evidence type="ECO:0000256" key="1">
    <source>
        <dbReference type="ARBA" id="ARBA00004141"/>
    </source>
</evidence>
<dbReference type="PRINTS" id="PR00120">
    <property type="entry name" value="HATPASE"/>
</dbReference>
<dbReference type="Gene3D" id="3.40.1110.10">
    <property type="entry name" value="Calcium-transporting ATPase, cytoplasmic domain N"/>
    <property type="match status" value="1"/>
</dbReference>
<dbReference type="Pfam" id="PF13246">
    <property type="entry name" value="Cation_ATPase"/>
    <property type="match status" value="1"/>
</dbReference>
<evidence type="ECO:0000256" key="11">
    <source>
        <dbReference type="RuleBase" id="RU361146"/>
    </source>
</evidence>
<dbReference type="NCBIfam" id="TIGR01494">
    <property type="entry name" value="ATPase_P-type"/>
    <property type="match status" value="2"/>
</dbReference>
<evidence type="ECO:0000256" key="2">
    <source>
        <dbReference type="ARBA" id="ARBA00022553"/>
    </source>
</evidence>
<dbReference type="Gene3D" id="1.20.1110.10">
    <property type="entry name" value="Calcium-transporting ATPase, transmembrane domain"/>
    <property type="match status" value="1"/>
</dbReference>
<keyword evidence="11" id="KW-0106">Calcium</keyword>
<dbReference type="InterPro" id="IPR005782">
    <property type="entry name" value="P-type_ATPase_IIA"/>
</dbReference>
<dbReference type="GO" id="GO:0016020">
    <property type="term" value="C:membrane"/>
    <property type="evidence" value="ECO:0007669"/>
    <property type="project" value="UniProtKB-SubCell"/>
</dbReference>
<dbReference type="Gene3D" id="2.70.150.10">
    <property type="entry name" value="Calcium-transporting ATPase, cytoplasmic transduction domain A"/>
    <property type="match status" value="1"/>
</dbReference>
<comment type="subcellular location">
    <subcellularLocation>
        <location evidence="1 11">Membrane</location>
        <topology evidence="1 11">Multi-pass membrane protein</topology>
    </subcellularLocation>
</comment>
<dbReference type="InterPro" id="IPR006068">
    <property type="entry name" value="ATPase_P-typ_cation-transptr_C"/>
</dbReference>
<dbReference type="InterPro" id="IPR023214">
    <property type="entry name" value="HAD_sf"/>
</dbReference>
<accession>A0A5B8MBW2</accession>
<dbReference type="SUPFAM" id="SSF81665">
    <property type="entry name" value="Calcium ATPase, transmembrane domain M"/>
    <property type="match status" value="1"/>
</dbReference>
<evidence type="ECO:0000256" key="7">
    <source>
        <dbReference type="ARBA" id="ARBA00022967"/>
    </source>
</evidence>
<name>A0A5B8MBW2_9CHLO</name>
<comment type="catalytic activity">
    <reaction evidence="10 11">
        <text>Ca(2+)(in) + ATP + H2O = Ca(2+)(out) + ADP + phosphate + H(+)</text>
        <dbReference type="Rhea" id="RHEA:18105"/>
        <dbReference type="ChEBI" id="CHEBI:15377"/>
        <dbReference type="ChEBI" id="CHEBI:15378"/>
        <dbReference type="ChEBI" id="CHEBI:29108"/>
        <dbReference type="ChEBI" id="CHEBI:30616"/>
        <dbReference type="ChEBI" id="CHEBI:43474"/>
        <dbReference type="ChEBI" id="CHEBI:456216"/>
        <dbReference type="EC" id="7.2.2.10"/>
    </reaction>
</comment>
<dbReference type="InterPro" id="IPR008250">
    <property type="entry name" value="ATPase_P-typ_transduc_dom_A_sf"/>
</dbReference>
<dbReference type="EMBL" id="CP031034">
    <property type="protein sequence ID" value="QDZ17928.1"/>
    <property type="molecule type" value="Genomic_DNA"/>
</dbReference>
<dbReference type="SUPFAM" id="SSF81660">
    <property type="entry name" value="Metal cation-transporting ATPase, ATP-binding domain N"/>
    <property type="match status" value="1"/>
</dbReference>
<organism evidence="13 14">
    <name type="scientific">Chloropicon primus</name>
    <dbReference type="NCBI Taxonomy" id="1764295"/>
    <lineage>
        <taxon>Eukaryota</taxon>
        <taxon>Viridiplantae</taxon>
        <taxon>Chlorophyta</taxon>
        <taxon>Chloropicophyceae</taxon>
        <taxon>Chloropicales</taxon>
        <taxon>Chloropicaceae</taxon>
        <taxon>Chloropicon</taxon>
    </lineage>
</organism>
<dbReference type="AlphaFoldDB" id="A0A5B8MBW2"/>
<dbReference type="FunFam" id="3.40.1110.10:FF:000003">
    <property type="entry name" value="Calcium-transporting ATPase"/>
    <property type="match status" value="1"/>
</dbReference>
<dbReference type="Pfam" id="PF00689">
    <property type="entry name" value="Cation_ATPase_C"/>
    <property type="match status" value="1"/>
</dbReference>
<evidence type="ECO:0000313" key="14">
    <source>
        <dbReference type="Proteomes" id="UP000316726"/>
    </source>
</evidence>
<dbReference type="Pfam" id="PF00690">
    <property type="entry name" value="Cation_ATPase_N"/>
    <property type="match status" value="1"/>
</dbReference>
<dbReference type="InterPro" id="IPR023298">
    <property type="entry name" value="ATPase_P-typ_TM_dom_sf"/>
</dbReference>
<feature type="transmembrane region" description="Helical" evidence="11">
    <location>
        <begin position="824"/>
        <end position="848"/>
    </location>
</feature>
<evidence type="ECO:0000256" key="10">
    <source>
        <dbReference type="ARBA" id="ARBA00048694"/>
    </source>
</evidence>
<keyword evidence="3 11" id="KW-0812">Transmembrane</keyword>
<keyword evidence="8 11" id="KW-1133">Transmembrane helix</keyword>
<feature type="transmembrane region" description="Helical" evidence="11">
    <location>
        <begin position="256"/>
        <end position="276"/>
    </location>
</feature>
<dbReference type="Pfam" id="PF08282">
    <property type="entry name" value="Hydrolase_3"/>
    <property type="match status" value="1"/>
</dbReference>
<dbReference type="Gene3D" id="3.40.50.1000">
    <property type="entry name" value="HAD superfamily/HAD-like"/>
    <property type="match status" value="1"/>
</dbReference>
<dbReference type="FunFam" id="2.70.150.10:FF:000055">
    <property type="entry name" value="Calcium-transporting ATPase"/>
    <property type="match status" value="1"/>
</dbReference>
<evidence type="ECO:0000256" key="3">
    <source>
        <dbReference type="ARBA" id="ARBA00022692"/>
    </source>
</evidence>
<dbReference type="SFLD" id="SFLDF00027">
    <property type="entry name" value="p-type_atpase"/>
    <property type="match status" value="1"/>
</dbReference>
<dbReference type="FunFam" id="3.40.50.1000:FF:000028">
    <property type="entry name" value="Calcium-transporting P-type ATPase, putative"/>
    <property type="match status" value="1"/>
</dbReference>
<dbReference type="SMART" id="SM00831">
    <property type="entry name" value="Cation_ATPase_N"/>
    <property type="match status" value="1"/>
</dbReference>
<dbReference type="SFLD" id="SFLDG00002">
    <property type="entry name" value="C1.7:_P-type_atpase_like"/>
    <property type="match status" value="1"/>
</dbReference>
<keyword evidence="14" id="KW-1185">Reference proteome</keyword>
<evidence type="ECO:0000256" key="5">
    <source>
        <dbReference type="ARBA" id="ARBA00022840"/>
    </source>
</evidence>
<gene>
    <name evidence="13" type="ORF">A3770_01p04460</name>
</gene>
<dbReference type="GO" id="GO:0005388">
    <property type="term" value="F:P-type calcium transporter activity"/>
    <property type="evidence" value="ECO:0007669"/>
    <property type="project" value="UniProtKB-EC"/>
</dbReference>
<comment type="caution">
    <text evidence="11">Lacks conserved residue(s) required for the propagation of feature annotation.</text>
</comment>
<dbReference type="SUPFAM" id="SSF81653">
    <property type="entry name" value="Calcium ATPase, transduction domain A"/>
    <property type="match status" value="1"/>
</dbReference>
<dbReference type="InterPro" id="IPR023299">
    <property type="entry name" value="ATPase_P-typ_cyto_dom_N"/>
</dbReference>
<dbReference type="FunFam" id="1.20.1110.10:FF:000065">
    <property type="entry name" value="Sarcoplasmic/endoplasmic reticulum calcium ATPase 1"/>
    <property type="match status" value="1"/>
</dbReference>
<proteinExistence type="inferred from homology"/>
<dbReference type="InterPro" id="IPR001757">
    <property type="entry name" value="P_typ_ATPase"/>
</dbReference>
<protein>
    <recommendedName>
        <fullName evidence="11">Calcium-transporting ATPase</fullName>
        <ecNumber evidence="11">7.2.2.10</ecNumber>
    </recommendedName>
</protein>
<dbReference type="NCBIfam" id="TIGR01116">
    <property type="entry name" value="ATPase-IIA1_Ca"/>
    <property type="match status" value="1"/>
</dbReference>
<keyword evidence="11" id="KW-0109">Calcium transport</keyword>
<dbReference type="PANTHER" id="PTHR42861">
    <property type="entry name" value="CALCIUM-TRANSPORTING ATPASE"/>
    <property type="match status" value="1"/>
</dbReference>